<keyword evidence="3" id="KW-1185">Reference proteome</keyword>
<protein>
    <submittedName>
        <fullName evidence="2">Uncharacterized protein</fullName>
    </submittedName>
</protein>
<dbReference type="Proteomes" id="UP000276215">
    <property type="component" value="Unassembled WGS sequence"/>
</dbReference>
<feature type="region of interest" description="Disordered" evidence="1">
    <location>
        <begin position="1"/>
        <end position="42"/>
    </location>
</feature>
<accession>A0A3N4JFE6</accession>
<dbReference type="AlphaFoldDB" id="A0A3N4JFE6"/>
<name>A0A3N4JFE6_9PEZI</name>
<evidence type="ECO:0000313" key="2">
    <source>
        <dbReference type="EMBL" id="RPA96992.1"/>
    </source>
</evidence>
<evidence type="ECO:0000313" key="3">
    <source>
        <dbReference type="Proteomes" id="UP000276215"/>
    </source>
</evidence>
<proteinExistence type="predicted"/>
<gene>
    <name evidence="2" type="ORF">L873DRAFT_1810506</name>
</gene>
<organism evidence="2 3">
    <name type="scientific">Choiromyces venosus 120613-1</name>
    <dbReference type="NCBI Taxonomy" id="1336337"/>
    <lineage>
        <taxon>Eukaryota</taxon>
        <taxon>Fungi</taxon>
        <taxon>Dikarya</taxon>
        <taxon>Ascomycota</taxon>
        <taxon>Pezizomycotina</taxon>
        <taxon>Pezizomycetes</taxon>
        <taxon>Pezizales</taxon>
        <taxon>Tuberaceae</taxon>
        <taxon>Choiromyces</taxon>
    </lineage>
</organism>
<reference evidence="2 3" key="1">
    <citation type="journal article" date="2018" name="Nat. Ecol. Evol.">
        <title>Pezizomycetes genomes reveal the molecular basis of ectomycorrhizal truffle lifestyle.</title>
        <authorList>
            <person name="Murat C."/>
            <person name="Payen T."/>
            <person name="Noel B."/>
            <person name="Kuo A."/>
            <person name="Morin E."/>
            <person name="Chen J."/>
            <person name="Kohler A."/>
            <person name="Krizsan K."/>
            <person name="Balestrini R."/>
            <person name="Da Silva C."/>
            <person name="Montanini B."/>
            <person name="Hainaut M."/>
            <person name="Levati E."/>
            <person name="Barry K.W."/>
            <person name="Belfiori B."/>
            <person name="Cichocki N."/>
            <person name="Clum A."/>
            <person name="Dockter R.B."/>
            <person name="Fauchery L."/>
            <person name="Guy J."/>
            <person name="Iotti M."/>
            <person name="Le Tacon F."/>
            <person name="Lindquist E.A."/>
            <person name="Lipzen A."/>
            <person name="Malagnac F."/>
            <person name="Mello A."/>
            <person name="Molinier V."/>
            <person name="Miyauchi S."/>
            <person name="Poulain J."/>
            <person name="Riccioni C."/>
            <person name="Rubini A."/>
            <person name="Sitrit Y."/>
            <person name="Splivallo R."/>
            <person name="Traeger S."/>
            <person name="Wang M."/>
            <person name="Zifcakova L."/>
            <person name="Wipf D."/>
            <person name="Zambonelli A."/>
            <person name="Paolocci F."/>
            <person name="Nowrousian M."/>
            <person name="Ottonello S."/>
            <person name="Baldrian P."/>
            <person name="Spatafora J.W."/>
            <person name="Henrissat B."/>
            <person name="Nagy L.G."/>
            <person name="Aury J.M."/>
            <person name="Wincker P."/>
            <person name="Grigoriev I.V."/>
            <person name="Bonfante P."/>
            <person name="Martin F.M."/>
        </authorList>
    </citation>
    <scope>NUCLEOTIDE SEQUENCE [LARGE SCALE GENOMIC DNA]</scope>
    <source>
        <strain evidence="2 3">120613-1</strain>
    </source>
</reference>
<evidence type="ECO:0000256" key="1">
    <source>
        <dbReference type="SAM" id="MobiDB-lite"/>
    </source>
</evidence>
<sequence>MKENASAGHGTNSLNRRNAKRGGAPKKDHNSRKEKKKVKTTQKEGCDFFLSLNLKTGTTSSSSLLPIVHTAL</sequence>
<feature type="compositionally biased region" description="Basic residues" evidence="1">
    <location>
        <begin position="17"/>
        <end position="40"/>
    </location>
</feature>
<dbReference type="EMBL" id="ML120409">
    <property type="protein sequence ID" value="RPA96992.1"/>
    <property type="molecule type" value="Genomic_DNA"/>
</dbReference>